<evidence type="ECO:0000313" key="2">
    <source>
        <dbReference type="Proteomes" id="UP001281656"/>
    </source>
</evidence>
<dbReference type="Proteomes" id="UP001281656">
    <property type="component" value="Unassembled WGS sequence"/>
</dbReference>
<gene>
    <name evidence="1" type="ORF">P8V03_12285</name>
</gene>
<dbReference type="Gene3D" id="3.40.50.11900">
    <property type="match status" value="1"/>
</dbReference>
<dbReference type="EMBL" id="JARUJP010000014">
    <property type="protein sequence ID" value="MDW8801926.1"/>
    <property type="molecule type" value="Genomic_DNA"/>
</dbReference>
<keyword evidence="2" id="KW-1185">Reference proteome</keyword>
<organism evidence="1 2">
    <name type="scientific">Clostridium tanneri</name>
    <dbReference type="NCBI Taxonomy" id="3037988"/>
    <lineage>
        <taxon>Bacteria</taxon>
        <taxon>Bacillati</taxon>
        <taxon>Bacillota</taxon>
        <taxon>Clostridia</taxon>
        <taxon>Eubacteriales</taxon>
        <taxon>Clostridiaceae</taxon>
        <taxon>Clostridium</taxon>
    </lineage>
</organism>
<name>A0ABU4JUU8_9CLOT</name>
<accession>A0ABU4JUU8</accession>
<dbReference type="PANTHER" id="PTHR32329:SF2">
    <property type="entry name" value="BIFUNCTIONAL PROTEIN [INCLUDES 2-HYDROXYACYL-COA DEHYDRATASE (N-TER) AND ITS ACTIVATOR DOMAIN (C_TERM)"/>
    <property type="match status" value="1"/>
</dbReference>
<dbReference type="RefSeq" id="WP_318798327.1">
    <property type="nucleotide sequence ID" value="NZ_JARUJP010000014.1"/>
</dbReference>
<reference evidence="1 2" key="1">
    <citation type="submission" date="2023-04" db="EMBL/GenBank/DDBJ databases">
        <title>Clostridium tannerae sp. nov., isolated from the fecal material of an alpaca.</title>
        <authorList>
            <person name="Miller S."/>
            <person name="Hendry M."/>
            <person name="King J."/>
            <person name="Sankaranarayanan K."/>
            <person name="Lawson P.A."/>
        </authorList>
    </citation>
    <scope>NUCLEOTIDE SEQUENCE [LARGE SCALE GENOMIC DNA]</scope>
    <source>
        <strain evidence="1 2">A1-XYC3</strain>
    </source>
</reference>
<evidence type="ECO:0000313" key="1">
    <source>
        <dbReference type="EMBL" id="MDW8801926.1"/>
    </source>
</evidence>
<comment type="caution">
    <text evidence="1">The sequence shown here is derived from an EMBL/GenBank/DDBJ whole genome shotgun (WGS) entry which is preliminary data.</text>
</comment>
<proteinExistence type="predicted"/>
<protein>
    <submittedName>
        <fullName evidence="1">2-hydroxyglutaryl-CoA dehydratase</fullName>
    </submittedName>
</protein>
<dbReference type="InterPro" id="IPR051805">
    <property type="entry name" value="Dehydratase_Activator_Redct"/>
</dbReference>
<dbReference type="PANTHER" id="PTHR32329">
    <property type="entry name" value="BIFUNCTIONAL PROTEIN [INCLUDES 2-HYDROXYACYL-COA DEHYDRATASE (N-TER) AND ITS ACTIVATOR DOMAIN (C_TERM)-RELATED"/>
    <property type="match status" value="1"/>
</dbReference>
<sequence>MKITFPHLGNTCFAAKAIFDGLGVDYIIPPASNREALETGSLYSPEEMCLPFKIMIGNYVKSIEQGADTILIVGSCGPCRFGEYCELQMNILKRLGHNLDFIVLDQPKDIGIKELFNRIEKITSRSQKSSVEKFQVLHNAIKVINLIDKIEEKARFLAGYEVNKGDCKRLLNRCKSEAFSYSNPAAMINHFKNYEKLLNDIEIDKKKDPIKIAIIGEIYTIIEPFSNLYIEDKLMDYGVSSKRHLSPSWWFKNTTLSTIKMQSLDIRRASKDYLPLYIGGHARECIGEAVLAQEKGFDGAIQIFPMGCMPEIVCKSILPSISRDKDFPILTLVVDEMTGEAGYITRIEAFLDLLERRKDNVLYGS</sequence>